<sequence>MFYLEFYRELLEYPTKDEGKRLIAKARDHASASPYIVFSKSLALP</sequence>
<name>A0ABR6YJP6_9BURK</name>
<protein>
    <submittedName>
        <fullName evidence="1">Uncharacterized protein</fullName>
    </submittedName>
</protein>
<evidence type="ECO:0000313" key="1">
    <source>
        <dbReference type="EMBL" id="MBC3884120.1"/>
    </source>
</evidence>
<keyword evidence="2" id="KW-1185">Reference proteome</keyword>
<dbReference type="Proteomes" id="UP000613113">
    <property type="component" value="Unassembled WGS sequence"/>
</dbReference>
<dbReference type="RefSeq" id="WP_186861733.1">
    <property type="nucleotide sequence ID" value="NZ_JACOGC010000001.1"/>
</dbReference>
<evidence type="ECO:0000313" key="2">
    <source>
        <dbReference type="Proteomes" id="UP000613113"/>
    </source>
</evidence>
<organism evidence="1 2">
    <name type="scientific">Undibacterium griseum</name>
    <dbReference type="NCBI Taxonomy" id="2762295"/>
    <lineage>
        <taxon>Bacteria</taxon>
        <taxon>Pseudomonadati</taxon>
        <taxon>Pseudomonadota</taxon>
        <taxon>Betaproteobacteria</taxon>
        <taxon>Burkholderiales</taxon>
        <taxon>Oxalobacteraceae</taxon>
        <taxon>Undibacterium</taxon>
    </lineage>
</organism>
<reference evidence="1 2" key="1">
    <citation type="submission" date="2020-08" db="EMBL/GenBank/DDBJ databases">
        <title>Novel species isolated from subtropical streams in China.</title>
        <authorList>
            <person name="Lu H."/>
        </authorList>
    </citation>
    <scope>NUCLEOTIDE SEQUENCE [LARGE SCALE GENOMIC DNA]</scope>
    <source>
        <strain evidence="1 2">FT31W</strain>
    </source>
</reference>
<proteinExistence type="predicted"/>
<gene>
    <name evidence="1" type="ORF">H8K27_03155</name>
</gene>
<accession>A0ABR6YJP6</accession>
<dbReference type="EMBL" id="JACOGC010000001">
    <property type="protein sequence ID" value="MBC3884120.1"/>
    <property type="molecule type" value="Genomic_DNA"/>
</dbReference>
<comment type="caution">
    <text evidence="1">The sequence shown here is derived from an EMBL/GenBank/DDBJ whole genome shotgun (WGS) entry which is preliminary data.</text>
</comment>